<comment type="caution">
    <text evidence="15">The sequence shown here is derived from an EMBL/GenBank/DDBJ whole genome shotgun (WGS) entry which is preliminary data.</text>
</comment>
<dbReference type="RefSeq" id="WP_339113963.1">
    <property type="nucleotide sequence ID" value="NZ_JAYWLC010000006.1"/>
</dbReference>
<keyword evidence="10 13" id="KW-0411">Iron-sulfur</keyword>
<feature type="binding site" evidence="13">
    <location>
        <position position="350"/>
    </location>
    <ligand>
        <name>[4Fe-4S] cluster</name>
        <dbReference type="ChEBI" id="CHEBI:49883"/>
    </ligand>
</feature>
<keyword evidence="8 13" id="KW-0479">Metal-binding</keyword>
<evidence type="ECO:0000313" key="15">
    <source>
        <dbReference type="EMBL" id="MER5172018.1"/>
    </source>
</evidence>
<dbReference type="CDD" id="cd01583">
    <property type="entry name" value="IPMI"/>
    <property type="match status" value="1"/>
</dbReference>
<dbReference type="NCBIfam" id="TIGR00170">
    <property type="entry name" value="leuC"/>
    <property type="match status" value="1"/>
</dbReference>
<dbReference type="Pfam" id="PF00330">
    <property type="entry name" value="Aconitase"/>
    <property type="match status" value="1"/>
</dbReference>
<evidence type="ECO:0000256" key="12">
    <source>
        <dbReference type="ARBA" id="ARBA00023304"/>
    </source>
</evidence>
<dbReference type="PANTHER" id="PTHR43822:SF9">
    <property type="entry name" value="3-ISOPROPYLMALATE DEHYDRATASE"/>
    <property type="match status" value="1"/>
</dbReference>
<accession>A0ABV1SGI2</accession>
<keyword evidence="7 13" id="KW-0028">Amino-acid biosynthesis</keyword>
<evidence type="ECO:0000256" key="6">
    <source>
        <dbReference type="ARBA" id="ARBA00022485"/>
    </source>
</evidence>
<evidence type="ECO:0000259" key="14">
    <source>
        <dbReference type="Pfam" id="PF00330"/>
    </source>
</evidence>
<dbReference type="InterPro" id="IPR018136">
    <property type="entry name" value="Aconitase_4Fe-4S_BS"/>
</dbReference>
<evidence type="ECO:0000256" key="5">
    <source>
        <dbReference type="ARBA" id="ARBA00022430"/>
    </source>
</evidence>
<dbReference type="PROSITE" id="PS00450">
    <property type="entry name" value="ACONITASE_1"/>
    <property type="match status" value="1"/>
</dbReference>
<dbReference type="PANTHER" id="PTHR43822">
    <property type="entry name" value="HOMOACONITASE, MITOCHONDRIAL-RELATED"/>
    <property type="match status" value="1"/>
</dbReference>
<dbReference type="Gene3D" id="3.30.499.10">
    <property type="entry name" value="Aconitase, domain 3"/>
    <property type="match status" value="2"/>
</dbReference>
<dbReference type="InterPro" id="IPR004430">
    <property type="entry name" value="3-IsopropMal_deHydase_lsu"/>
</dbReference>
<dbReference type="EC" id="4.2.1.33" evidence="13"/>
<evidence type="ECO:0000256" key="3">
    <source>
        <dbReference type="ARBA" id="ARBA00004729"/>
    </source>
</evidence>
<comment type="subunit">
    <text evidence="4 13">Heterodimer of LeuC and LeuD.</text>
</comment>
<keyword evidence="11 13" id="KW-0456">Lyase</keyword>
<dbReference type="NCBIfam" id="NF009116">
    <property type="entry name" value="PRK12466.1"/>
    <property type="match status" value="1"/>
</dbReference>
<reference evidence="15 16" key="2">
    <citation type="submission" date="2024-06" db="EMBL/GenBank/DDBJ databases">
        <title>Thioclava kandeliae sp. nov. from a rhizosphere soil sample of Kandelia candel in a mangrove.</title>
        <authorList>
            <person name="Mu T."/>
        </authorList>
    </citation>
    <scope>NUCLEOTIDE SEQUENCE [LARGE SCALE GENOMIC DNA]</scope>
    <source>
        <strain evidence="15 16">CPCC 100088</strain>
    </source>
</reference>
<reference evidence="15 16" key="1">
    <citation type="submission" date="2024-01" db="EMBL/GenBank/DDBJ databases">
        <authorList>
            <person name="Deng Y."/>
            <person name="Su J."/>
        </authorList>
    </citation>
    <scope>NUCLEOTIDE SEQUENCE [LARGE SCALE GENOMIC DNA]</scope>
    <source>
        <strain evidence="15 16">CPCC 100088</strain>
    </source>
</reference>
<sequence>MSAPKTLYDKIWDAHVVSEDEDGTCLLYIDRHLVHEVTSPQAFEGLRMAGRKVRAPEKTIAVPDHNVPTTLDRASGVIENEESRIQVEALDKNAKDFGVNYYPVSDVRQGIVHIVGPENGWTLPGMTVVCGDSHTATHGAFGALAHGIGTSEVEHVLATQTLIQKKSKNMKVEITGKLKPGVTAKDITLAVIGATGTGGGTGHVIEYCGEAIQSLSMEGRMTVCNMAIEGGARAGLIAPDETTFEYVKGRPHAPKGAQFEAALNWWKTLFTDEGAHFDKVVTLKGEEIEPVVTWGTSPEDVLPISGEVPAPDSFKGGKVEAAKRSLDYMGLEPGTKLEDIAIDVVFIGSCTNGRIEDLRAAAEVLKGRKVAEGVRAMVVPGSGLVRAQAEEEGLDKIFLDAGMEWRMAGCSMCLAMNPDQLAEGERCASTSNRNFEGRQGYKGRTHLMSPAMAACAAVTGKLTDVRKFMELADA</sequence>
<comment type="similarity">
    <text evidence="13">Belongs to the aconitase/IPM isomerase family. LeuC type 1 subfamily.</text>
</comment>
<evidence type="ECO:0000256" key="1">
    <source>
        <dbReference type="ARBA" id="ARBA00000491"/>
    </source>
</evidence>
<dbReference type="PRINTS" id="PR00415">
    <property type="entry name" value="ACONITASE"/>
</dbReference>
<name>A0ABV1SGI2_9RHOB</name>
<dbReference type="Proteomes" id="UP001438953">
    <property type="component" value="Unassembled WGS sequence"/>
</dbReference>
<dbReference type="PROSITE" id="PS01244">
    <property type="entry name" value="ACONITASE_2"/>
    <property type="match status" value="1"/>
</dbReference>
<keyword evidence="16" id="KW-1185">Reference proteome</keyword>
<evidence type="ECO:0000256" key="9">
    <source>
        <dbReference type="ARBA" id="ARBA00023004"/>
    </source>
</evidence>
<dbReference type="InterPro" id="IPR015931">
    <property type="entry name" value="Acnase/IPM_dHydase_lsu_aba_1/3"/>
</dbReference>
<dbReference type="EMBL" id="JAYWLC010000006">
    <property type="protein sequence ID" value="MER5172018.1"/>
    <property type="molecule type" value="Genomic_DNA"/>
</dbReference>
<dbReference type="SUPFAM" id="SSF53732">
    <property type="entry name" value="Aconitase iron-sulfur domain"/>
    <property type="match status" value="1"/>
</dbReference>
<comment type="catalytic activity">
    <reaction evidence="1 13">
        <text>(2R,3S)-3-isopropylmalate = (2S)-2-isopropylmalate</text>
        <dbReference type="Rhea" id="RHEA:32287"/>
        <dbReference type="ChEBI" id="CHEBI:1178"/>
        <dbReference type="ChEBI" id="CHEBI:35121"/>
        <dbReference type="EC" id="4.2.1.33"/>
    </reaction>
</comment>
<protein>
    <recommendedName>
        <fullName evidence="13">3-isopropylmalate dehydratase large subunit</fullName>
        <ecNumber evidence="13">4.2.1.33</ecNumber>
    </recommendedName>
    <alternativeName>
        <fullName evidence="13">Alpha-IPM isomerase</fullName>
        <shortName evidence="13">IPMI</shortName>
    </alternativeName>
    <alternativeName>
        <fullName evidence="13">Isopropylmalate isomerase</fullName>
    </alternativeName>
</protein>
<evidence type="ECO:0000256" key="4">
    <source>
        <dbReference type="ARBA" id="ARBA00011271"/>
    </source>
</evidence>
<feature type="binding site" evidence="13">
    <location>
        <position position="413"/>
    </location>
    <ligand>
        <name>[4Fe-4S] cluster</name>
        <dbReference type="ChEBI" id="CHEBI:49883"/>
    </ligand>
</feature>
<evidence type="ECO:0000256" key="8">
    <source>
        <dbReference type="ARBA" id="ARBA00022723"/>
    </source>
</evidence>
<evidence type="ECO:0000256" key="10">
    <source>
        <dbReference type="ARBA" id="ARBA00023014"/>
    </source>
</evidence>
<evidence type="ECO:0000256" key="11">
    <source>
        <dbReference type="ARBA" id="ARBA00023239"/>
    </source>
</evidence>
<keyword evidence="5 13" id="KW-0432">Leucine biosynthesis</keyword>
<feature type="domain" description="Aconitase/3-isopropylmalate dehydratase large subunit alpha/beta/alpha" evidence="14">
    <location>
        <begin position="9"/>
        <end position="460"/>
    </location>
</feature>
<keyword evidence="6 13" id="KW-0004">4Fe-4S</keyword>
<keyword evidence="12 13" id="KW-0100">Branched-chain amino acid biosynthesis</keyword>
<dbReference type="NCBIfam" id="NF004016">
    <property type="entry name" value="PRK05478.1"/>
    <property type="match status" value="1"/>
</dbReference>
<evidence type="ECO:0000256" key="2">
    <source>
        <dbReference type="ARBA" id="ARBA00002695"/>
    </source>
</evidence>
<evidence type="ECO:0000256" key="13">
    <source>
        <dbReference type="HAMAP-Rule" id="MF_01026"/>
    </source>
</evidence>
<comment type="cofactor">
    <cofactor evidence="13">
        <name>[4Fe-4S] cluster</name>
        <dbReference type="ChEBI" id="CHEBI:49883"/>
    </cofactor>
    <text evidence="13">Binds 1 [4Fe-4S] cluster per subunit.</text>
</comment>
<gene>
    <name evidence="13 15" type="primary">leuC</name>
    <name evidence="15" type="ORF">VSX56_09540</name>
</gene>
<dbReference type="GO" id="GO:0003861">
    <property type="term" value="F:3-isopropylmalate dehydratase activity"/>
    <property type="evidence" value="ECO:0007669"/>
    <property type="project" value="UniProtKB-EC"/>
</dbReference>
<comment type="pathway">
    <text evidence="3 13">Amino-acid biosynthesis; L-leucine biosynthesis; L-leucine from 3-methyl-2-oxobutanoate: step 2/4.</text>
</comment>
<dbReference type="InterPro" id="IPR036008">
    <property type="entry name" value="Aconitase_4Fe-4S_dom"/>
</dbReference>
<organism evidence="15 16">
    <name type="scientific">Thioclava kandeliae</name>
    <dbReference type="NCBI Taxonomy" id="3070818"/>
    <lineage>
        <taxon>Bacteria</taxon>
        <taxon>Pseudomonadati</taxon>
        <taxon>Pseudomonadota</taxon>
        <taxon>Alphaproteobacteria</taxon>
        <taxon>Rhodobacterales</taxon>
        <taxon>Paracoccaceae</taxon>
        <taxon>Thioclava</taxon>
    </lineage>
</organism>
<evidence type="ECO:0000313" key="16">
    <source>
        <dbReference type="Proteomes" id="UP001438953"/>
    </source>
</evidence>
<dbReference type="InterPro" id="IPR050067">
    <property type="entry name" value="IPM_dehydratase_rel_enz"/>
</dbReference>
<comment type="function">
    <text evidence="2 13">Catalyzes the isomerization between 2-isopropylmalate and 3-isopropylmalate, via the formation of 2-isopropylmaleate.</text>
</comment>
<evidence type="ECO:0000256" key="7">
    <source>
        <dbReference type="ARBA" id="ARBA00022605"/>
    </source>
</evidence>
<dbReference type="HAMAP" id="MF_01026">
    <property type="entry name" value="LeuC_type1"/>
    <property type="match status" value="1"/>
</dbReference>
<dbReference type="InterPro" id="IPR033941">
    <property type="entry name" value="IPMI_cat"/>
</dbReference>
<proteinExistence type="inferred from homology"/>
<keyword evidence="9 13" id="KW-0408">Iron</keyword>
<dbReference type="InterPro" id="IPR001030">
    <property type="entry name" value="Acoase/IPM_deHydtase_lsu_aba"/>
</dbReference>
<feature type="binding site" evidence="13">
    <location>
        <position position="410"/>
    </location>
    <ligand>
        <name>[4Fe-4S] cluster</name>
        <dbReference type="ChEBI" id="CHEBI:49883"/>
    </ligand>
</feature>